<dbReference type="Pfam" id="PF00037">
    <property type="entry name" value="Fer4"/>
    <property type="match status" value="1"/>
</dbReference>
<evidence type="ECO:0000256" key="3">
    <source>
        <dbReference type="ARBA" id="ARBA00023014"/>
    </source>
</evidence>
<keyword evidence="2" id="KW-0408">Iron</keyword>
<dbReference type="Proteomes" id="UP000177187">
    <property type="component" value="Unassembled WGS sequence"/>
</dbReference>
<proteinExistence type="predicted"/>
<dbReference type="SUPFAM" id="SSF54862">
    <property type="entry name" value="4Fe-4S ferredoxins"/>
    <property type="match status" value="1"/>
</dbReference>
<dbReference type="EMBL" id="MFAF01000152">
    <property type="protein sequence ID" value="OGD71385.1"/>
    <property type="molecule type" value="Genomic_DNA"/>
</dbReference>
<dbReference type="InterPro" id="IPR017900">
    <property type="entry name" value="4Fe4S_Fe_S_CS"/>
</dbReference>
<evidence type="ECO:0000313" key="6">
    <source>
        <dbReference type="Proteomes" id="UP000177187"/>
    </source>
</evidence>
<dbReference type="AlphaFoldDB" id="A0A1F5EVH6"/>
<reference evidence="5 6" key="1">
    <citation type="journal article" date="2016" name="Nat. Commun.">
        <title>Thousands of microbial genomes shed light on interconnected biogeochemical processes in an aquifer system.</title>
        <authorList>
            <person name="Anantharaman K."/>
            <person name="Brown C.T."/>
            <person name="Hug L.A."/>
            <person name="Sharon I."/>
            <person name="Castelle C.J."/>
            <person name="Probst A.J."/>
            <person name="Thomas B.C."/>
            <person name="Singh A."/>
            <person name="Wilkins M.J."/>
            <person name="Karaoz U."/>
            <person name="Brodie E.L."/>
            <person name="Williams K.H."/>
            <person name="Hubbard S.S."/>
            <person name="Banfield J.F."/>
        </authorList>
    </citation>
    <scope>NUCLEOTIDE SEQUENCE [LARGE SCALE GENOMIC DNA]</scope>
</reference>
<dbReference type="GO" id="GO:0051536">
    <property type="term" value="F:iron-sulfur cluster binding"/>
    <property type="evidence" value="ECO:0007669"/>
    <property type="project" value="UniProtKB-KW"/>
</dbReference>
<dbReference type="PROSITE" id="PS00198">
    <property type="entry name" value="4FE4S_FER_1"/>
    <property type="match status" value="1"/>
</dbReference>
<evidence type="ECO:0000313" key="5">
    <source>
        <dbReference type="EMBL" id="OGD71385.1"/>
    </source>
</evidence>
<dbReference type="InterPro" id="IPR017896">
    <property type="entry name" value="4Fe4S_Fe-S-bd"/>
</dbReference>
<feature type="domain" description="4Fe-4S ferredoxin-type" evidence="4">
    <location>
        <begin position="128"/>
        <end position="156"/>
    </location>
</feature>
<sequence length="187" mass="21436">MSQTAEAEPSFHYVCTWDEARKIAEGHSRFWVSDCGCREGGPGCRRSRTDVCLFFDDREMTGTGGNFHEVDRGFVDGLFVEAEDKRLVTRPFHYAKDRTRDQGICFCCDDCCWYLTHLEEEACDRGRFVERTRMDACTHCGACIPVCYFHARGMDGELLKITRERCYGCGICRVVCPEDCIEMVART</sequence>
<dbReference type="STRING" id="1817816.A2Y64_00320"/>
<accession>A0A1F5EVH6</accession>
<dbReference type="GO" id="GO:0046872">
    <property type="term" value="F:metal ion binding"/>
    <property type="evidence" value="ECO:0007669"/>
    <property type="project" value="UniProtKB-KW"/>
</dbReference>
<name>A0A1F5EVH6_9BACT</name>
<evidence type="ECO:0000256" key="1">
    <source>
        <dbReference type="ARBA" id="ARBA00022723"/>
    </source>
</evidence>
<feature type="domain" description="4Fe-4S ferredoxin-type" evidence="4">
    <location>
        <begin position="157"/>
        <end position="186"/>
    </location>
</feature>
<dbReference type="PROSITE" id="PS51379">
    <property type="entry name" value="4FE4S_FER_2"/>
    <property type="match status" value="2"/>
</dbReference>
<organism evidence="5 6">
    <name type="scientific">Candidatus Coatesbacteria bacterium RBG_13_66_14</name>
    <dbReference type="NCBI Taxonomy" id="1817816"/>
    <lineage>
        <taxon>Bacteria</taxon>
        <taxon>Candidatus Coatesiibacteriota</taxon>
    </lineage>
</organism>
<evidence type="ECO:0000259" key="4">
    <source>
        <dbReference type="PROSITE" id="PS51379"/>
    </source>
</evidence>
<gene>
    <name evidence="5" type="ORF">A2Y64_00320</name>
</gene>
<keyword evidence="1" id="KW-0479">Metal-binding</keyword>
<protein>
    <recommendedName>
        <fullName evidence="4">4Fe-4S ferredoxin-type domain-containing protein</fullName>
    </recommendedName>
</protein>
<evidence type="ECO:0000256" key="2">
    <source>
        <dbReference type="ARBA" id="ARBA00023004"/>
    </source>
</evidence>
<comment type="caution">
    <text evidence="5">The sequence shown here is derived from an EMBL/GenBank/DDBJ whole genome shotgun (WGS) entry which is preliminary data.</text>
</comment>
<keyword evidence="3" id="KW-0411">Iron-sulfur</keyword>
<dbReference type="Gene3D" id="3.30.70.20">
    <property type="match status" value="1"/>
</dbReference>